<dbReference type="Pfam" id="PF02586">
    <property type="entry name" value="SRAP"/>
    <property type="match status" value="1"/>
</dbReference>
<dbReference type="PANTHER" id="PTHR13604:SF0">
    <property type="entry name" value="ABASIC SITE PROCESSING PROTEIN HMCES"/>
    <property type="match status" value="1"/>
</dbReference>
<dbReference type="EMBL" id="JAICBX010000001">
    <property type="protein sequence ID" value="MBW8635929.1"/>
    <property type="molecule type" value="Genomic_DNA"/>
</dbReference>
<keyword evidence="10" id="KW-1185">Reference proteome</keyword>
<dbReference type="RefSeq" id="WP_220226646.1">
    <property type="nucleotide sequence ID" value="NZ_JAICBX010000001.1"/>
</dbReference>
<evidence type="ECO:0000256" key="7">
    <source>
        <dbReference type="ARBA" id="ARBA00023239"/>
    </source>
</evidence>
<dbReference type="GO" id="GO:0003697">
    <property type="term" value="F:single-stranded DNA binding"/>
    <property type="evidence" value="ECO:0007669"/>
    <property type="project" value="InterPro"/>
</dbReference>
<dbReference type="GO" id="GO:0106300">
    <property type="term" value="P:protein-DNA covalent cross-linking repair"/>
    <property type="evidence" value="ECO:0007669"/>
    <property type="project" value="InterPro"/>
</dbReference>
<reference evidence="9" key="1">
    <citation type="submission" date="2021-08" db="EMBL/GenBank/DDBJ databases">
        <title>Hoeflea bacterium WL0058 sp. nov., isolated from the sediment.</title>
        <authorList>
            <person name="Wang L."/>
            <person name="Zhang D."/>
        </authorList>
    </citation>
    <scope>NUCLEOTIDE SEQUENCE</scope>
    <source>
        <strain evidence="9">WL0058</strain>
    </source>
</reference>
<evidence type="ECO:0000256" key="6">
    <source>
        <dbReference type="ARBA" id="ARBA00023125"/>
    </source>
</evidence>
<evidence type="ECO:0000256" key="1">
    <source>
        <dbReference type="ARBA" id="ARBA00008136"/>
    </source>
</evidence>
<sequence>MCGRFITTGTWAEYRRYLNILPAEVDARNGPEPNYNVAPTSELEIIVRDGDDNVIAPVVWGLIPLWAKDSKIRAQINARGETVAEKPFFRTAFEHRRCLIPATGYYEWRTENKVKQPYLIHLPGDAPTFEPFAFAGVSAYNKALDTTTFAIVTLDADPSVAEIHNRMPVILKPDALEAWMDPATGKDDALDLLRQNRGPDLVYYAVDKAVGNVRNKQPELIEPASDGES</sequence>
<organism evidence="9 10">
    <name type="scientific">Flavimaribacter sediminis</name>
    <dbReference type="NCBI Taxonomy" id="2865987"/>
    <lineage>
        <taxon>Bacteria</taxon>
        <taxon>Pseudomonadati</taxon>
        <taxon>Pseudomonadota</taxon>
        <taxon>Alphaproteobacteria</taxon>
        <taxon>Hyphomicrobiales</taxon>
        <taxon>Rhizobiaceae</taxon>
        <taxon>Flavimaribacter</taxon>
    </lineage>
</organism>
<keyword evidence="3" id="KW-0227">DNA damage</keyword>
<evidence type="ECO:0000256" key="5">
    <source>
        <dbReference type="ARBA" id="ARBA00023124"/>
    </source>
</evidence>
<dbReference type="SUPFAM" id="SSF143081">
    <property type="entry name" value="BB1717-like"/>
    <property type="match status" value="1"/>
</dbReference>
<dbReference type="PANTHER" id="PTHR13604">
    <property type="entry name" value="DC12-RELATED"/>
    <property type="match status" value="1"/>
</dbReference>
<evidence type="ECO:0000313" key="9">
    <source>
        <dbReference type="EMBL" id="MBW8635929.1"/>
    </source>
</evidence>
<keyword evidence="6" id="KW-0238">DNA-binding</keyword>
<name>A0AAE2ZG60_9HYPH</name>
<dbReference type="Gene3D" id="3.90.1680.10">
    <property type="entry name" value="SOS response associated peptidase-like"/>
    <property type="match status" value="1"/>
</dbReference>
<keyword evidence="7" id="KW-0456">Lyase</keyword>
<keyword evidence="5" id="KW-0190">Covalent protein-DNA linkage</keyword>
<dbReference type="GO" id="GO:0006508">
    <property type="term" value="P:proteolysis"/>
    <property type="evidence" value="ECO:0007669"/>
    <property type="project" value="UniProtKB-KW"/>
</dbReference>
<comment type="caution">
    <text evidence="9">The sequence shown here is derived from an EMBL/GenBank/DDBJ whole genome shotgun (WGS) entry which is preliminary data.</text>
</comment>
<dbReference type="EC" id="3.4.-.-" evidence="8"/>
<dbReference type="InterPro" id="IPR003738">
    <property type="entry name" value="SRAP"/>
</dbReference>
<dbReference type="InterPro" id="IPR036590">
    <property type="entry name" value="SRAP-like"/>
</dbReference>
<dbReference type="Proteomes" id="UP001196509">
    <property type="component" value="Unassembled WGS sequence"/>
</dbReference>
<evidence type="ECO:0000256" key="4">
    <source>
        <dbReference type="ARBA" id="ARBA00022801"/>
    </source>
</evidence>
<gene>
    <name evidence="9" type="ORF">K1W69_01935</name>
</gene>
<evidence type="ECO:0000256" key="3">
    <source>
        <dbReference type="ARBA" id="ARBA00022763"/>
    </source>
</evidence>
<keyword evidence="4 8" id="KW-0378">Hydrolase</keyword>
<comment type="similarity">
    <text evidence="1 8">Belongs to the SOS response-associated peptidase family.</text>
</comment>
<dbReference type="GO" id="GO:0016829">
    <property type="term" value="F:lyase activity"/>
    <property type="evidence" value="ECO:0007669"/>
    <property type="project" value="UniProtKB-KW"/>
</dbReference>
<evidence type="ECO:0000313" key="10">
    <source>
        <dbReference type="Proteomes" id="UP001196509"/>
    </source>
</evidence>
<accession>A0AAE2ZG60</accession>
<proteinExistence type="inferred from homology"/>
<dbReference type="AlphaFoldDB" id="A0AAE2ZG60"/>
<protein>
    <recommendedName>
        <fullName evidence="8">Abasic site processing protein</fullName>
        <ecNumber evidence="8">3.4.-.-</ecNumber>
    </recommendedName>
</protein>
<evidence type="ECO:0000256" key="8">
    <source>
        <dbReference type="RuleBase" id="RU364100"/>
    </source>
</evidence>
<evidence type="ECO:0000256" key="2">
    <source>
        <dbReference type="ARBA" id="ARBA00022670"/>
    </source>
</evidence>
<keyword evidence="2 8" id="KW-0645">Protease</keyword>
<dbReference type="GO" id="GO:0008233">
    <property type="term" value="F:peptidase activity"/>
    <property type="evidence" value="ECO:0007669"/>
    <property type="project" value="UniProtKB-KW"/>
</dbReference>